<reference evidence="4 5" key="1">
    <citation type="journal article" date="2013" name="BMC Genomics">
        <title>Genome sequencing and comparative genomics of honey bee microsporidia, Nosema apis reveal novel insights into host-parasite interactions.</title>
        <authorList>
            <person name="Chen Yp."/>
            <person name="Pettis J.S."/>
            <person name="Zhao Y."/>
            <person name="Liu X."/>
            <person name="Tallon L.J."/>
            <person name="Sadzewicz L.D."/>
            <person name="Li R."/>
            <person name="Zheng H."/>
            <person name="Huang S."/>
            <person name="Zhang X."/>
            <person name="Hamilton M.C."/>
            <person name="Pernal S.F."/>
            <person name="Melathopoulos A.P."/>
            <person name="Yan X."/>
            <person name="Evans J.D."/>
        </authorList>
    </citation>
    <scope>NUCLEOTIDE SEQUENCE [LARGE SCALE GENOMIC DNA]</scope>
    <source>
        <strain evidence="4 5">BRL 01</strain>
    </source>
</reference>
<proteinExistence type="inferred from homology"/>
<sequence>MFVVFLLNFISSSQLEKAFLEETDIEKSISLLKTSKTGLDFLISYFIKKNILDQKPKKSELILDLVQIPDKNLFQLIHASKIMKSNEIWDTEQKLANLLLSIGKRIRNKFIKQPYNFKPKMNFNLEEESGSMKYIKTMIYTGDERSIKIFLAKLDLKMIEKEKYIKEIEYLANKGNFRACGHLGEAYFYGIGKNKSMDRAMQYYLKGKKGNDALSLKGIGKILMSDEYLDFVNAKHHLDASSLYESINETDYLLYIIYKNHFKMENLARRYLSKSVSLGYLPAIYQDGVNYYKKGDINSSLIRLKPILEYDEFILKFQDEAYKEFLDKKYKKSLFLLLIAIEMGAESSIVNAIYLLEKFRPLDKYEKFNLFRFFNLFNRKSKQYLKDANYNGNDNMEDSNINNSNTTNIISNLNNSILLNLYQRNPMSYLNKIGDCYFYGNGINQSYKSAVAYYMLSASKLESEGLVNLSYMYEKGLGVEKDIVKAFRYIRQLNVDDKTYLLVYYVNICFIFRLVVLNVYFLVSFITGLITYKMYNKTK</sequence>
<dbReference type="InterPro" id="IPR011990">
    <property type="entry name" value="TPR-like_helical_dom_sf"/>
</dbReference>
<dbReference type="PANTHER" id="PTHR11102:SF147">
    <property type="entry name" value="SEL1L ADAPTOR SUBUNIT OF ERAD E3 UBIQUITIN LIGASE"/>
    <property type="match status" value="1"/>
</dbReference>
<feature type="transmembrane region" description="Helical" evidence="2">
    <location>
        <begin position="502"/>
        <end position="532"/>
    </location>
</feature>
<dbReference type="GO" id="GO:0036503">
    <property type="term" value="P:ERAD pathway"/>
    <property type="evidence" value="ECO:0007669"/>
    <property type="project" value="TreeGrafter"/>
</dbReference>
<keyword evidence="3" id="KW-0732">Signal</keyword>
<evidence type="ECO:0000256" key="2">
    <source>
        <dbReference type="SAM" id="Phobius"/>
    </source>
</evidence>
<gene>
    <name evidence="4" type="ORF">NAPIS_ORF02506</name>
</gene>
<dbReference type="InterPro" id="IPR050767">
    <property type="entry name" value="Sel1_AlgK"/>
</dbReference>
<dbReference type="InterPro" id="IPR006597">
    <property type="entry name" value="Sel1-like"/>
</dbReference>
<evidence type="ECO:0000256" key="1">
    <source>
        <dbReference type="ARBA" id="ARBA00038101"/>
    </source>
</evidence>
<dbReference type="EMBL" id="KE647347">
    <property type="protein sequence ID" value="EQB59936.1"/>
    <property type="molecule type" value="Genomic_DNA"/>
</dbReference>
<name>T0M988_9MICR</name>
<evidence type="ECO:0000313" key="5">
    <source>
        <dbReference type="Proteomes" id="UP000053780"/>
    </source>
</evidence>
<dbReference type="Gene3D" id="1.25.40.10">
    <property type="entry name" value="Tetratricopeptide repeat domain"/>
    <property type="match status" value="2"/>
</dbReference>
<dbReference type="AlphaFoldDB" id="T0M988"/>
<dbReference type="HOGENOM" id="CLU_041164_0_0_1"/>
<dbReference type="SUPFAM" id="SSF81901">
    <property type="entry name" value="HCP-like"/>
    <property type="match status" value="2"/>
</dbReference>
<keyword evidence="5" id="KW-1185">Reference proteome</keyword>
<keyword evidence="2" id="KW-0472">Membrane</keyword>
<accession>T0M988</accession>
<dbReference type="Pfam" id="PF08238">
    <property type="entry name" value="Sel1"/>
    <property type="match status" value="3"/>
</dbReference>
<dbReference type="SMART" id="SM00671">
    <property type="entry name" value="SEL1"/>
    <property type="match status" value="3"/>
</dbReference>
<keyword evidence="2" id="KW-1133">Transmembrane helix</keyword>
<evidence type="ECO:0000256" key="3">
    <source>
        <dbReference type="SAM" id="SignalP"/>
    </source>
</evidence>
<organism evidence="4 5">
    <name type="scientific">Vairimorpha apis BRL 01</name>
    <dbReference type="NCBI Taxonomy" id="1037528"/>
    <lineage>
        <taxon>Eukaryota</taxon>
        <taxon>Fungi</taxon>
        <taxon>Fungi incertae sedis</taxon>
        <taxon>Microsporidia</taxon>
        <taxon>Nosematidae</taxon>
        <taxon>Vairimorpha</taxon>
    </lineage>
</organism>
<dbReference type="PANTHER" id="PTHR11102">
    <property type="entry name" value="SEL-1-LIKE PROTEIN"/>
    <property type="match status" value="1"/>
</dbReference>
<keyword evidence="2" id="KW-0812">Transmembrane</keyword>
<dbReference type="OrthoDB" id="2384430at2759"/>
<dbReference type="VEuPathDB" id="MicrosporidiaDB:NAPIS_ORF02506"/>
<comment type="similarity">
    <text evidence="1">Belongs to the sel-1 family.</text>
</comment>
<dbReference type="GO" id="GO:0005789">
    <property type="term" value="C:endoplasmic reticulum membrane"/>
    <property type="evidence" value="ECO:0007669"/>
    <property type="project" value="TreeGrafter"/>
</dbReference>
<evidence type="ECO:0000313" key="4">
    <source>
        <dbReference type="EMBL" id="EQB59936.1"/>
    </source>
</evidence>
<feature type="chain" id="PRO_5012249263" evidence="3">
    <location>
        <begin position="16"/>
        <end position="539"/>
    </location>
</feature>
<dbReference type="Proteomes" id="UP000053780">
    <property type="component" value="Unassembled WGS sequence"/>
</dbReference>
<protein>
    <submittedName>
        <fullName evidence="4">Protein sel-1-like protein</fullName>
    </submittedName>
</protein>
<feature type="signal peptide" evidence="3">
    <location>
        <begin position="1"/>
        <end position="15"/>
    </location>
</feature>